<dbReference type="InterPro" id="IPR041637">
    <property type="entry name" value="Caprin-1_dimer"/>
</dbReference>
<dbReference type="PROSITE" id="PS50871">
    <property type="entry name" value="C1Q"/>
    <property type="match status" value="1"/>
</dbReference>
<dbReference type="Pfam" id="PF00386">
    <property type="entry name" value="C1q"/>
    <property type="match status" value="1"/>
</dbReference>
<keyword evidence="5" id="KW-0694">RNA-binding</keyword>
<dbReference type="Gene3D" id="2.60.120.40">
    <property type="match status" value="1"/>
</dbReference>
<comment type="similarity">
    <text evidence="2">Belongs to the caprin family.</text>
</comment>
<dbReference type="InterPro" id="IPR022070">
    <property type="entry name" value="Caprin-1_C"/>
</dbReference>
<feature type="region of interest" description="Disordered" evidence="8">
    <location>
        <begin position="811"/>
        <end position="859"/>
    </location>
</feature>
<dbReference type="InterPro" id="IPR008983">
    <property type="entry name" value="Tumour_necrosis_fac-like_dom"/>
</dbReference>
<feature type="compositionally biased region" description="Polar residues" evidence="8">
    <location>
        <begin position="1"/>
        <end position="13"/>
    </location>
</feature>
<dbReference type="PANTHER" id="PTHR22922">
    <property type="entry name" value="GPI-ANCHORED PROTEIN P137"/>
    <property type="match status" value="1"/>
</dbReference>
<feature type="compositionally biased region" description="Low complexity" evidence="8">
    <location>
        <begin position="613"/>
        <end position="624"/>
    </location>
</feature>
<evidence type="ECO:0000256" key="8">
    <source>
        <dbReference type="SAM" id="MobiDB-lite"/>
    </source>
</evidence>
<feature type="compositionally biased region" description="Basic and acidic residues" evidence="8">
    <location>
        <begin position="449"/>
        <end position="459"/>
    </location>
</feature>
<evidence type="ECO:0000313" key="11">
    <source>
        <dbReference type="RefSeq" id="XP_060050579.1"/>
    </source>
</evidence>
<dbReference type="SUPFAM" id="SSF49842">
    <property type="entry name" value="TNF-like"/>
    <property type="match status" value="1"/>
</dbReference>
<keyword evidence="10" id="KW-1185">Reference proteome</keyword>
<dbReference type="GeneID" id="103126743"/>
<dbReference type="PANTHER" id="PTHR22922:SF5">
    <property type="entry name" value="CAPRIN-2"/>
    <property type="match status" value="1"/>
</dbReference>
<feature type="region of interest" description="Disordered" evidence="8">
    <location>
        <begin position="533"/>
        <end position="644"/>
    </location>
</feature>
<dbReference type="PRINTS" id="PR00007">
    <property type="entry name" value="COMPLEMNTC1Q"/>
</dbReference>
<dbReference type="SMART" id="SM00110">
    <property type="entry name" value="C1Q"/>
    <property type="match status" value="1"/>
</dbReference>
<feature type="compositionally biased region" description="Polar residues" evidence="8">
    <location>
        <begin position="572"/>
        <end position="605"/>
    </location>
</feature>
<feature type="compositionally biased region" description="Low complexity" evidence="8">
    <location>
        <begin position="547"/>
        <end position="571"/>
    </location>
</feature>
<feature type="region of interest" description="Disordered" evidence="8">
    <location>
        <begin position="343"/>
        <end position="514"/>
    </location>
</feature>
<comment type="subcellular location">
    <subcellularLocation>
        <location evidence="1">Cytoplasm</location>
    </subcellularLocation>
</comment>
<dbReference type="Proteomes" id="UP001652624">
    <property type="component" value="Chromosome 7"/>
</dbReference>
<feature type="coiled-coil region" evidence="7">
    <location>
        <begin position="59"/>
        <end position="127"/>
    </location>
</feature>
<protein>
    <submittedName>
        <fullName evidence="11">Caprin-2 isoform X1</fullName>
    </submittedName>
</protein>
<evidence type="ECO:0000256" key="7">
    <source>
        <dbReference type="SAM" id="Coils"/>
    </source>
</evidence>
<proteinExistence type="inferred from homology"/>
<keyword evidence="4" id="KW-0221">Differentiation</keyword>
<evidence type="ECO:0000256" key="6">
    <source>
        <dbReference type="ARBA" id="ARBA00023193"/>
    </source>
</evidence>
<dbReference type="RefSeq" id="XP_060050579.1">
    <property type="nucleotide sequence ID" value="XM_060194596.1"/>
</dbReference>
<evidence type="ECO:0000256" key="1">
    <source>
        <dbReference type="ARBA" id="ARBA00004496"/>
    </source>
</evidence>
<sequence length="1012" mass="111015">MVQLSPSPLSSQGGWEGSMKPAKPPGNRRALSPPHPPLPSSASLSHTYETYVDNGLICLKHKIRNIEKKKLKLEDYKDRLKNGEQLNPDQLEAVEKYEEVLHNLEFAKELQKTFSGLSQDLLKAQRKAQRREHLLKLEAERKKLCTLLQVQYVLQSLAQEQVRADLREGLHGALCLPLQELDYLIQFSKLTCLERNESLSVEDQMEQSSLYFWDLLEGSEKAVVGTTYKHMKDLLSKLLHSGYFETIHIAKNSKEKEVSLEEEELIKPEPENQLLEIETVRESESLMEFSQAEIQPQEFLNRRYLAGVDYSLEQGQPSWEPGYAGRPSLSQCWEEACAEADDQEKREAWESPGKCQQLSKPDAPLDGRKRQVPALRSSLALPVERGTQAVSRPKLPPSQWEPDRPVGKVGGLPEDQEQHEAPQQPWPGQLQKEQEQELGTPAAKALGTWEKDASAEQKHPYLPSSQLAPKSWGSAPASLLPRKLATAEPKNVPPPLCQPAGSSSSTLPKEPVLRKKKLQDLMTQIQGTCNFMQDSDLDLDKPASVIPASQLPPASPSSPEASSEQSLASQSDFLQESLQAMSSPITCSPSTCLDATQQVTSGSDMESSEAVGAPSKSPSANPPSCQGSEQAFQSPPGNGSMTVSSMPFQAMQTVLHGKAPLPPRKEQEAKESLYSADCSHGFSTTSTQTLPQCLLPTIHLEPAMLPQDVASYPDVMAPGSSGSLAFYPAPAGVFPRPSPPFMASRAPVRGCSRGGRLLAGSYRSPGGFKGFDPYRGHASVPNGSYSQLQFQTREFTGAPYSPRDNFQPCYKRGGVPGGPRTSSRAAVATGWSDSSQVSSPERDAEAFTSGDSGHGDSRSLTPVDTAGTLLPLHVYSLPPQMRVAFSAARTSNLTPGTLDQPIVFDLLINNLGETFDLQLGRFACPVNGTYVFIFHMLKLAVNVPLYVNLMRNEEVLVSAYANDGAPDHETASNHAVLQLCRGDQIWLRLHRGAIYGSSWKYSTFSGYLLYQD</sequence>
<name>A0ABM3XP44_ERIEU</name>
<dbReference type="InterPro" id="IPR028816">
    <property type="entry name" value="Caprin"/>
</dbReference>
<evidence type="ECO:0000256" key="4">
    <source>
        <dbReference type="ARBA" id="ARBA00022782"/>
    </source>
</evidence>
<feature type="region of interest" description="Disordered" evidence="8">
    <location>
        <begin position="1"/>
        <end position="42"/>
    </location>
</feature>
<feature type="domain" description="C1q" evidence="9">
    <location>
        <begin position="878"/>
        <end position="1012"/>
    </location>
</feature>
<feature type="compositionally biased region" description="Polar residues" evidence="8">
    <location>
        <begin position="625"/>
        <end position="644"/>
    </location>
</feature>
<evidence type="ECO:0000313" key="10">
    <source>
        <dbReference type="Proteomes" id="UP001652624"/>
    </source>
</evidence>
<keyword evidence="7" id="KW-0175">Coiled coil</keyword>
<evidence type="ECO:0000256" key="3">
    <source>
        <dbReference type="ARBA" id="ARBA00022490"/>
    </source>
</evidence>
<dbReference type="Pfam" id="PF18293">
    <property type="entry name" value="Caprin-1_dimer"/>
    <property type="match status" value="1"/>
</dbReference>
<dbReference type="InterPro" id="IPR001073">
    <property type="entry name" value="C1q_dom"/>
</dbReference>
<organism evidence="10 11">
    <name type="scientific">Erinaceus europaeus</name>
    <name type="common">Western European hedgehog</name>
    <dbReference type="NCBI Taxonomy" id="9365"/>
    <lineage>
        <taxon>Eukaryota</taxon>
        <taxon>Metazoa</taxon>
        <taxon>Chordata</taxon>
        <taxon>Craniata</taxon>
        <taxon>Vertebrata</taxon>
        <taxon>Euteleostomi</taxon>
        <taxon>Mammalia</taxon>
        <taxon>Eutheria</taxon>
        <taxon>Laurasiatheria</taxon>
        <taxon>Eulipotyphla</taxon>
        <taxon>Erinaceidae</taxon>
        <taxon>Erinaceinae</taxon>
        <taxon>Erinaceus</taxon>
    </lineage>
</organism>
<evidence type="ECO:0000256" key="2">
    <source>
        <dbReference type="ARBA" id="ARBA00007950"/>
    </source>
</evidence>
<keyword evidence="3" id="KW-0963">Cytoplasm</keyword>
<evidence type="ECO:0000259" key="9">
    <source>
        <dbReference type="PROSITE" id="PS50871"/>
    </source>
</evidence>
<evidence type="ECO:0000256" key="5">
    <source>
        <dbReference type="ARBA" id="ARBA00022884"/>
    </source>
</evidence>
<dbReference type="Pfam" id="PF12287">
    <property type="entry name" value="Caprin-1_C"/>
    <property type="match status" value="1"/>
</dbReference>
<keyword evidence="6" id="KW-0652">Protein synthesis inhibitor</keyword>
<accession>A0ABM3XP44</accession>
<gene>
    <name evidence="11" type="primary">CAPRIN2</name>
</gene>
<reference evidence="11" key="1">
    <citation type="submission" date="2025-08" db="UniProtKB">
        <authorList>
            <consortium name="RefSeq"/>
        </authorList>
    </citation>
    <scope>IDENTIFICATION</scope>
</reference>